<evidence type="ECO:0000313" key="2">
    <source>
        <dbReference type="EMBL" id="PBK92056.1"/>
    </source>
</evidence>
<evidence type="ECO:0000256" key="1">
    <source>
        <dbReference type="SAM" id="MobiDB-lite"/>
    </source>
</evidence>
<feature type="region of interest" description="Disordered" evidence="1">
    <location>
        <begin position="17"/>
        <end position="50"/>
    </location>
</feature>
<proteinExistence type="predicted"/>
<evidence type="ECO:0000313" key="3">
    <source>
        <dbReference type="Proteomes" id="UP000217790"/>
    </source>
</evidence>
<accession>A0A2H3DX71</accession>
<gene>
    <name evidence="2" type="ORF">ARMGADRAFT_1031514</name>
</gene>
<reference evidence="3" key="1">
    <citation type="journal article" date="2017" name="Nat. Ecol. Evol.">
        <title>Genome expansion and lineage-specific genetic innovations in the forest pathogenic fungi Armillaria.</title>
        <authorList>
            <person name="Sipos G."/>
            <person name="Prasanna A.N."/>
            <person name="Walter M.C."/>
            <person name="O'Connor E."/>
            <person name="Balint B."/>
            <person name="Krizsan K."/>
            <person name="Kiss B."/>
            <person name="Hess J."/>
            <person name="Varga T."/>
            <person name="Slot J."/>
            <person name="Riley R."/>
            <person name="Boka B."/>
            <person name="Rigling D."/>
            <person name="Barry K."/>
            <person name="Lee J."/>
            <person name="Mihaltcheva S."/>
            <person name="LaButti K."/>
            <person name="Lipzen A."/>
            <person name="Waldron R."/>
            <person name="Moloney N.M."/>
            <person name="Sperisen C."/>
            <person name="Kredics L."/>
            <person name="Vagvoelgyi C."/>
            <person name="Patrignani A."/>
            <person name="Fitzpatrick D."/>
            <person name="Nagy I."/>
            <person name="Doyle S."/>
            <person name="Anderson J.B."/>
            <person name="Grigoriev I.V."/>
            <person name="Gueldener U."/>
            <person name="Muensterkoetter M."/>
            <person name="Nagy L.G."/>
        </authorList>
    </citation>
    <scope>NUCLEOTIDE SEQUENCE [LARGE SCALE GENOMIC DNA]</scope>
    <source>
        <strain evidence="3">Ar21-2</strain>
    </source>
</reference>
<protein>
    <submittedName>
        <fullName evidence="2">Uncharacterized protein</fullName>
    </submittedName>
</protein>
<feature type="compositionally biased region" description="Polar residues" evidence="1">
    <location>
        <begin position="17"/>
        <end position="42"/>
    </location>
</feature>
<name>A0A2H3DX71_ARMGA</name>
<dbReference type="InParanoid" id="A0A2H3DX71"/>
<keyword evidence="3" id="KW-1185">Reference proteome</keyword>
<dbReference type="AlphaFoldDB" id="A0A2H3DX71"/>
<sequence>MSATSLLTATFLMNSPSETTYNKMRPSSKTVGNTNQKRSTTNDGDRTEYGWSRYRSERHVPSGMPFQDSINRRRYVYSECDETACRLLENSRMATLGAREIFLLPYLRE</sequence>
<dbReference type="Proteomes" id="UP000217790">
    <property type="component" value="Unassembled WGS sequence"/>
</dbReference>
<organism evidence="2 3">
    <name type="scientific">Armillaria gallica</name>
    <name type="common">Bulbous honey fungus</name>
    <name type="synonym">Armillaria bulbosa</name>
    <dbReference type="NCBI Taxonomy" id="47427"/>
    <lineage>
        <taxon>Eukaryota</taxon>
        <taxon>Fungi</taxon>
        <taxon>Dikarya</taxon>
        <taxon>Basidiomycota</taxon>
        <taxon>Agaricomycotina</taxon>
        <taxon>Agaricomycetes</taxon>
        <taxon>Agaricomycetidae</taxon>
        <taxon>Agaricales</taxon>
        <taxon>Marasmiineae</taxon>
        <taxon>Physalacriaceae</taxon>
        <taxon>Armillaria</taxon>
    </lineage>
</organism>
<dbReference type="EMBL" id="KZ293660">
    <property type="protein sequence ID" value="PBK92056.1"/>
    <property type="molecule type" value="Genomic_DNA"/>
</dbReference>